<dbReference type="InterPro" id="IPR050490">
    <property type="entry name" value="Bact_solute-bd_prot1"/>
</dbReference>
<organism evidence="4 5">
    <name type="scientific">Oceanicola granulosus (strain ATCC BAA-861 / DSM 15982 / KCTC 12143 / HTCC2516)</name>
    <dbReference type="NCBI Taxonomy" id="314256"/>
    <lineage>
        <taxon>Bacteria</taxon>
        <taxon>Pseudomonadati</taxon>
        <taxon>Pseudomonadota</taxon>
        <taxon>Alphaproteobacteria</taxon>
        <taxon>Rhodobacterales</taxon>
        <taxon>Roseobacteraceae</taxon>
        <taxon>Oceanicola</taxon>
    </lineage>
</organism>
<dbReference type="eggNOG" id="COG1653">
    <property type="taxonomic scope" value="Bacteria"/>
</dbReference>
<evidence type="ECO:0000256" key="1">
    <source>
        <dbReference type="ARBA" id="ARBA00004418"/>
    </source>
</evidence>
<proteinExistence type="inferred from homology"/>
<evidence type="ECO:0000313" key="4">
    <source>
        <dbReference type="EMBL" id="EAR51060.1"/>
    </source>
</evidence>
<accession>Q2CED7</accession>
<dbReference type="PANTHER" id="PTHR43649">
    <property type="entry name" value="ARABINOSE-BINDING PROTEIN-RELATED"/>
    <property type="match status" value="1"/>
</dbReference>
<feature type="signal peptide" evidence="3">
    <location>
        <begin position="1"/>
        <end position="24"/>
    </location>
</feature>
<dbReference type="PANTHER" id="PTHR43649:SF14">
    <property type="entry name" value="BLR3389 PROTEIN"/>
    <property type="match status" value="1"/>
</dbReference>
<comment type="similarity">
    <text evidence="2">Belongs to the bacterial solute-binding protein 1 family.</text>
</comment>
<reference evidence="4 5" key="1">
    <citation type="journal article" date="2010" name="J. Bacteriol.">
        <title>Genome sequences of Oceanicola granulosus HTCC2516(T) and Oceanicola batsensis HTCC2597(TDelta).</title>
        <authorList>
            <person name="Thrash J.C."/>
            <person name="Cho J.C."/>
            <person name="Vergin K.L."/>
            <person name="Giovannoni S.J."/>
        </authorList>
    </citation>
    <scope>NUCLEOTIDE SEQUENCE [LARGE SCALE GENOMIC DNA]</scope>
    <source>
        <strain evidence="5">ATCC BAA-861 / DSM 15982 / KCTC 12143 / HTCC2516</strain>
    </source>
</reference>
<sequence length="425" mass="45995">MKTAYARLAAATALAAGLSTPAMAQVEVEWWDFLGGGDGVRMKALIDEFNAEHDDIQIEGTTLEWGQPYYTKVRTSVAVGQGPDIMTYHLSRLPLALEEGVLSPITEADLETAGLSADDFFEASIAAASAPDGTLMAVPFDIHAVVAHYNRTALEGTQWLDADGNLTGIESLEDLTELLRWAKEEGFSDPLSFQTEGGGGTWRMFYTLFRQQDGQLLTDGEVLAGDNMDKAVNAIQTLADWRSEGLIPEQAAYEASVALFSGGRSVLHINGVWEVPTFKDQTDAGTLGFEWFANEIPQMMDQPATWADSHAFAIPNDPDMSEETRAAVLTVIGWMQEHSLDWAGAGHIPAYKPTVESAEYAELQPNATYASLADNAAFDPRSKIAGVASPVYDAVDNLIAPAVHGFLSPEEAAQQMKDELQSLLD</sequence>
<dbReference type="HOGENOM" id="CLU_031285_10_0_5"/>
<dbReference type="RefSeq" id="WP_007254360.1">
    <property type="nucleotide sequence ID" value="NZ_CH724107.1"/>
</dbReference>
<gene>
    <name evidence="4" type="ORF">OG2516_04159</name>
</gene>
<dbReference type="GO" id="GO:0042597">
    <property type="term" value="C:periplasmic space"/>
    <property type="evidence" value="ECO:0007669"/>
    <property type="project" value="UniProtKB-SubCell"/>
</dbReference>
<keyword evidence="5" id="KW-1185">Reference proteome</keyword>
<dbReference type="SUPFAM" id="SSF53850">
    <property type="entry name" value="Periplasmic binding protein-like II"/>
    <property type="match status" value="1"/>
</dbReference>
<dbReference type="Pfam" id="PF01547">
    <property type="entry name" value="SBP_bac_1"/>
    <property type="match status" value="1"/>
</dbReference>
<evidence type="ECO:0000256" key="3">
    <source>
        <dbReference type="SAM" id="SignalP"/>
    </source>
</evidence>
<feature type="chain" id="PRO_5004207177" evidence="3">
    <location>
        <begin position="25"/>
        <end position="425"/>
    </location>
</feature>
<dbReference type="Gene3D" id="3.40.190.10">
    <property type="entry name" value="Periplasmic binding protein-like II"/>
    <property type="match status" value="1"/>
</dbReference>
<keyword evidence="3" id="KW-0732">Signal</keyword>
<name>Q2CED7_OCEGH</name>
<evidence type="ECO:0000256" key="2">
    <source>
        <dbReference type="ARBA" id="ARBA00008520"/>
    </source>
</evidence>
<comment type="subcellular location">
    <subcellularLocation>
        <location evidence="1">Periplasm</location>
    </subcellularLocation>
</comment>
<dbReference type="EMBL" id="AAOT01000018">
    <property type="protein sequence ID" value="EAR51060.1"/>
    <property type="molecule type" value="Genomic_DNA"/>
</dbReference>
<dbReference type="AlphaFoldDB" id="Q2CED7"/>
<comment type="caution">
    <text evidence="4">The sequence shown here is derived from an EMBL/GenBank/DDBJ whole genome shotgun (WGS) entry which is preliminary data.</text>
</comment>
<dbReference type="STRING" id="314256.OG2516_04159"/>
<dbReference type="OrthoDB" id="9762335at2"/>
<dbReference type="InterPro" id="IPR006059">
    <property type="entry name" value="SBP"/>
</dbReference>
<dbReference type="Proteomes" id="UP000003635">
    <property type="component" value="Unassembled WGS sequence"/>
</dbReference>
<evidence type="ECO:0000313" key="5">
    <source>
        <dbReference type="Proteomes" id="UP000003635"/>
    </source>
</evidence>
<protein>
    <submittedName>
        <fullName evidence="4">Uncharacterized protein</fullName>
    </submittedName>
</protein>